<protein>
    <submittedName>
        <fullName evidence="1">Uncharacterized protein</fullName>
    </submittedName>
</protein>
<dbReference type="EMBL" id="FOYO01000001">
    <property type="protein sequence ID" value="SFR38126.1"/>
    <property type="molecule type" value="Genomic_DNA"/>
</dbReference>
<accession>A0A1I6G7F2</accession>
<evidence type="ECO:0000313" key="2">
    <source>
        <dbReference type="Proteomes" id="UP000199658"/>
    </source>
</evidence>
<organism evidence="1 2">
    <name type="scientific">Litoreibacter janthinus</name>
    <dbReference type="NCBI Taxonomy" id="670154"/>
    <lineage>
        <taxon>Bacteria</taxon>
        <taxon>Pseudomonadati</taxon>
        <taxon>Pseudomonadota</taxon>
        <taxon>Alphaproteobacteria</taxon>
        <taxon>Rhodobacterales</taxon>
        <taxon>Roseobacteraceae</taxon>
        <taxon>Litoreibacter</taxon>
    </lineage>
</organism>
<dbReference type="Proteomes" id="UP000199658">
    <property type="component" value="Unassembled WGS sequence"/>
</dbReference>
<reference evidence="2" key="1">
    <citation type="submission" date="2016-10" db="EMBL/GenBank/DDBJ databases">
        <authorList>
            <person name="Varghese N."/>
            <person name="Submissions S."/>
        </authorList>
    </citation>
    <scope>NUCLEOTIDE SEQUENCE [LARGE SCALE GENOMIC DNA]</scope>
    <source>
        <strain evidence="2">DSM 26921</strain>
    </source>
</reference>
<sequence length="163" mass="18541">MSSVFSVRCLSDYFKEVVEKDYHKYNSSISLGSCIHLAQGLFHMADWTFTYQKSLLESLEKMRFKSEKDIYPHLANKNRSFGIIRDIANASKHVSLRKPSTDIKNASDLKVESRGYGMGTFGDGRYGGVNPVVSDGNQIEYLDIHMRAVFQYWSDFTKSTQAG</sequence>
<name>A0A1I6G7F2_9RHOB</name>
<gene>
    <name evidence="1" type="ORF">SAMN04488002_1012</name>
</gene>
<evidence type="ECO:0000313" key="1">
    <source>
        <dbReference type="EMBL" id="SFR38126.1"/>
    </source>
</evidence>
<dbReference type="AlphaFoldDB" id="A0A1I6G7F2"/>
<proteinExistence type="predicted"/>
<dbReference type="STRING" id="670154.SAMN04488002_1012"/>
<keyword evidence="2" id="KW-1185">Reference proteome</keyword>